<feature type="transmembrane region" description="Helical" evidence="1">
    <location>
        <begin position="78"/>
        <end position="96"/>
    </location>
</feature>
<evidence type="ECO:0000313" key="2">
    <source>
        <dbReference type="EMBL" id="GHA10212.1"/>
    </source>
</evidence>
<reference evidence="2" key="2">
    <citation type="submission" date="2020-09" db="EMBL/GenBank/DDBJ databases">
        <authorList>
            <person name="Sun Q."/>
            <person name="Kim S."/>
        </authorList>
    </citation>
    <scope>NUCLEOTIDE SEQUENCE</scope>
    <source>
        <strain evidence="2">KCTC 32437</strain>
    </source>
</reference>
<reference evidence="2" key="1">
    <citation type="journal article" date="2014" name="Int. J. Syst. Evol. Microbiol.">
        <title>Complete genome sequence of Corynebacterium casei LMG S-19264T (=DSM 44701T), isolated from a smear-ripened cheese.</title>
        <authorList>
            <consortium name="US DOE Joint Genome Institute (JGI-PGF)"/>
            <person name="Walter F."/>
            <person name="Albersmeier A."/>
            <person name="Kalinowski J."/>
            <person name="Ruckert C."/>
        </authorList>
    </citation>
    <scope>NUCLEOTIDE SEQUENCE</scope>
    <source>
        <strain evidence="2">KCTC 32437</strain>
    </source>
</reference>
<sequence>MTLLAAVVASLIFVLLAAFQAALALGAPLGRFAWGGQAGDVLPPRLQVASAASVPVLLAMSVIVLIRAGVLYSMWSPAMYWPCWAVFLFLTLNTFANLGSKSQSERRLMTPIAAIAAIAVLYTNVSA</sequence>
<dbReference type="AlphaFoldDB" id="A0A918VMC3"/>
<keyword evidence="1" id="KW-0472">Membrane</keyword>
<gene>
    <name evidence="2" type="ORF">GCM10007989_00400</name>
</gene>
<dbReference type="Proteomes" id="UP000646579">
    <property type="component" value="Unassembled WGS sequence"/>
</dbReference>
<dbReference type="EMBL" id="BMZE01000001">
    <property type="protein sequence ID" value="GHA10212.1"/>
    <property type="molecule type" value="Genomic_DNA"/>
</dbReference>
<feature type="transmembrane region" description="Helical" evidence="1">
    <location>
        <begin position="46"/>
        <end position="66"/>
    </location>
</feature>
<keyword evidence="1" id="KW-0812">Transmembrane</keyword>
<proteinExistence type="predicted"/>
<name>A0A918VMC3_9HYPH</name>
<protein>
    <submittedName>
        <fullName evidence="2">Uncharacterized protein</fullName>
    </submittedName>
</protein>
<evidence type="ECO:0000256" key="1">
    <source>
        <dbReference type="SAM" id="Phobius"/>
    </source>
</evidence>
<comment type="caution">
    <text evidence="2">The sequence shown here is derived from an EMBL/GenBank/DDBJ whole genome shotgun (WGS) entry which is preliminary data.</text>
</comment>
<organism evidence="2 3">
    <name type="scientific">Devosia pacifica</name>
    <dbReference type="NCBI Taxonomy" id="1335967"/>
    <lineage>
        <taxon>Bacteria</taxon>
        <taxon>Pseudomonadati</taxon>
        <taxon>Pseudomonadota</taxon>
        <taxon>Alphaproteobacteria</taxon>
        <taxon>Hyphomicrobiales</taxon>
        <taxon>Devosiaceae</taxon>
        <taxon>Devosia</taxon>
    </lineage>
</organism>
<keyword evidence="1" id="KW-1133">Transmembrane helix</keyword>
<evidence type="ECO:0000313" key="3">
    <source>
        <dbReference type="Proteomes" id="UP000646579"/>
    </source>
</evidence>
<keyword evidence="3" id="KW-1185">Reference proteome</keyword>
<dbReference type="RefSeq" id="WP_189422310.1">
    <property type="nucleotide sequence ID" value="NZ_BMZE01000001.1"/>
</dbReference>
<accession>A0A918VMC3</accession>
<feature type="transmembrane region" description="Helical" evidence="1">
    <location>
        <begin position="108"/>
        <end position="125"/>
    </location>
</feature>